<proteinExistence type="predicted"/>
<keyword evidence="2" id="KW-0812">Transmembrane</keyword>
<dbReference type="Pfam" id="PF13432">
    <property type="entry name" value="TPR_16"/>
    <property type="match status" value="2"/>
</dbReference>
<feature type="region of interest" description="Disordered" evidence="1">
    <location>
        <begin position="121"/>
        <end position="142"/>
    </location>
</feature>
<protein>
    <submittedName>
        <fullName evidence="3">Tetratricopeptide repeat protein</fullName>
    </submittedName>
</protein>
<dbReference type="InterPro" id="IPR019734">
    <property type="entry name" value="TPR_rpt"/>
</dbReference>
<dbReference type="Proteomes" id="UP000663281">
    <property type="component" value="Chromosome"/>
</dbReference>
<reference evidence="3 4" key="1">
    <citation type="submission" date="2021-03" db="EMBL/GenBank/DDBJ databases">
        <title>Novel species identification of genus Shewanella.</title>
        <authorList>
            <person name="Liu G."/>
            <person name="Zhang Q."/>
        </authorList>
    </citation>
    <scope>NUCLEOTIDE SEQUENCE [LARGE SCALE GENOMIC DNA]</scope>
    <source>
        <strain evidence="3 4">FJAT-53726</strain>
    </source>
</reference>
<organism evidence="3 4">
    <name type="scientific">Shewanella cyperi</name>
    <dbReference type="NCBI Taxonomy" id="2814292"/>
    <lineage>
        <taxon>Bacteria</taxon>
        <taxon>Pseudomonadati</taxon>
        <taxon>Pseudomonadota</taxon>
        <taxon>Gammaproteobacteria</taxon>
        <taxon>Alteromonadales</taxon>
        <taxon>Shewanellaceae</taxon>
        <taxon>Shewanella</taxon>
    </lineage>
</organism>
<evidence type="ECO:0000256" key="2">
    <source>
        <dbReference type="SAM" id="Phobius"/>
    </source>
</evidence>
<dbReference type="AlphaFoldDB" id="A0A974XJY3"/>
<name>A0A974XJY3_9GAMM</name>
<evidence type="ECO:0000313" key="4">
    <source>
        <dbReference type="Proteomes" id="UP000663281"/>
    </source>
</evidence>
<dbReference type="Gene3D" id="1.25.40.10">
    <property type="entry name" value="Tetratricopeptide repeat domain"/>
    <property type="match status" value="1"/>
</dbReference>
<dbReference type="EMBL" id="CP071504">
    <property type="protein sequence ID" value="QSX29684.1"/>
    <property type="molecule type" value="Genomic_DNA"/>
</dbReference>
<gene>
    <name evidence="3" type="ORF">JYB88_16055</name>
</gene>
<feature type="region of interest" description="Disordered" evidence="1">
    <location>
        <begin position="86"/>
        <end position="107"/>
    </location>
</feature>
<dbReference type="KEGG" id="scyp:JYB88_16055"/>
<feature type="transmembrane region" description="Helical" evidence="2">
    <location>
        <begin position="41"/>
        <end position="58"/>
    </location>
</feature>
<dbReference type="SUPFAM" id="SSF48452">
    <property type="entry name" value="TPR-like"/>
    <property type="match status" value="1"/>
</dbReference>
<dbReference type="Pfam" id="PF14559">
    <property type="entry name" value="TPR_19"/>
    <property type="match status" value="1"/>
</dbReference>
<keyword evidence="2" id="KW-1133">Transmembrane helix</keyword>
<dbReference type="InterPro" id="IPR011990">
    <property type="entry name" value="TPR-like_helical_dom_sf"/>
</dbReference>
<dbReference type="RefSeq" id="WP_207324760.1">
    <property type="nucleotide sequence ID" value="NZ_CP071504.1"/>
</dbReference>
<dbReference type="SMART" id="SM00028">
    <property type="entry name" value="TPR"/>
    <property type="match status" value="4"/>
</dbReference>
<sequence length="368" mass="40040">MSVINQMLKDLDKRRQPHSLSAMPNVLPNAMQESRPSRIRLLWWLLPAALLMAAWQLWSGATKVPDSAPALEHVAATQNQVASVEPAVAEAQTPTSDAVDEPVTTSPATAPAALIATPALAKSDEPHSGEQQAKTKPVAEPLTKALPVELDDRRQSTPSPAIADSGSLAITEVKFSPEELAQKSYMEALAAQEQGQVAEAEQAYRRALAQNSAHHEARKALVALLFGRSQLAQAIKLLDAGIGQFPEITEFRLLLAKVQMAQGQEAAARLTLDAIADSDSLALDKWLQLAELARRQDDQRLAEQAYAALTALQPNEGRWWLGLAYAQDAQGQYVQAVTAYRRALGLDGLSRDARDFMEHRLMQLGESR</sequence>
<accession>A0A974XJY3</accession>
<evidence type="ECO:0000313" key="3">
    <source>
        <dbReference type="EMBL" id="QSX29684.1"/>
    </source>
</evidence>
<keyword evidence="4" id="KW-1185">Reference proteome</keyword>
<keyword evidence="2" id="KW-0472">Membrane</keyword>
<evidence type="ECO:0000256" key="1">
    <source>
        <dbReference type="SAM" id="MobiDB-lite"/>
    </source>
</evidence>